<evidence type="ECO:0000256" key="1">
    <source>
        <dbReference type="SAM" id="Phobius"/>
    </source>
</evidence>
<dbReference type="AlphaFoldDB" id="A0A3L8PW65"/>
<dbReference type="EMBL" id="QZEI01000030">
    <property type="protein sequence ID" value="RLV59594.1"/>
    <property type="molecule type" value="Genomic_DNA"/>
</dbReference>
<accession>A0A3L8PW65</accession>
<sequence>MSSNHSLSTSTISDLFCWSCQKVDEHSEEYLHLSGKYKVSKSRCGDYSLFHNFAQNGSRYDRLDKSAVEALSRCLDDSGYADLAEKIRDGDYRTNMVNGICCFSLTIGGGLLFVFVGHALAAAGTTTLAGLAKGSAVKLFIYNCLCTSAGEVSSLGGYFCCHRLMYEQSMAHTSNKMARK</sequence>
<keyword evidence="1" id="KW-1133">Transmembrane helix</keyword>
<keyword evidence="3" id="KW-1185">Reference proteome</keyword>
<dbReference type="Proteomes" id="UP000281474">
    <property type="component" value="Unassembled WGS sequence"/>
</dbReference>
<gene>
    <name evidence="2" type="ORF">D5018_11130</name>
</gene>
<name>A0A3L8PW65_9GAMM</name>
<feature type="transmembrane region" description="Helical" evidence="1">
    <location>
        <begin position="96"/>
        <end position="120"/>
    </location>
</feature>
<comment type="caution">
    <text evidence="2">The sequence shown here is derived from an EMBL/GenBank/DDBJ whole genome shotgun (WGS) entry which is preliminary data.</text>
</comment>
<organism evidence="2 3">
    <name type="scientific">Parashewanella curva</name>
    <dbReference type="NCBI Taxonomy" id="2338552"/>
    <lineage>
        <taxon>Bacteria</taxon>
        <taxon>Pseudomonadati</taxon>
        <taxon>Pseudomonadota</taxon>
        <taxon>Gammaproteobacteria</taxon>
        <taxon>Alteromonadales</taxon>
        <taxon>Shewanellaceae</taxon>
        <taxon>Parashewanella</taxon>
    </lineage>
</organism>
<dbReference type="OrthoDB" id="9941309at2"/>
<proteinExistence type="predicted"/>
<reference evidence="2 3" key="1">
    <citation type="submission" date="2018-09" db="EMBL/GenBank/DDBJ databases">
        <title>Phylogeny of the Shewanellaceae, and recommendation for two new genera, Pseudoshewanella and Parashewanella.</title>
        <authorList>
            <person name="Wang G."/>
        </authorList>
    </citation>
    <scope>NUCLEOTIDE SEQUENCE [LARGE SCALE GENOMIC DNA]</scope>
    <source>
        <strain evidence="2 3">C51</strain>
    </source>
</reference>
<dbReference type="RefSeq" id="WP_121839081.1">
    <property type="nucleotide sequence ID" value="NZ_ML014779.1"/>
</dbReference>
<evidence type="ECO:0000313" key="3">
    <source>
        <dbReference type="Proteomes" id="UP000281474"/>
    </source>
</evidence>
<keyword evidence="1" id="KW-0472">Membrane</keyword>
<protein>
    <submittedName>
        <fullName evidence="2">Uncharacterized protein</fullName>
    </submittedName>
</protein>
<feature type="transmembrane region" description="Helical" evidence="1">
    <location>
        <begin position="140"/>
        <end position="161"/>
    </location>
</feature>
<keyword evidence="1" id="KW-0812">Transmembrane</keyword>
<evidence type="ECO:0000313" key="2">
    <source>
        <dbReference type="EMBL" id="RLV59594.1"/>
    </source>
</evidence>